<dbReference type="OrthoDB" id="5837354at2759"/>
<reference evidence="4" key="1">
    <citation type="submission" date="2017-02" db="UniProtKB">
        <authorList>
            <consortium name="WormBaseParasite"/>
        </authorList>
    </citation>
    <scope>IDENTIFICATION</scope>
</reference>
<dbReference type="WBParaSite" id="HPLM_0001659001-mRNA-1">
    <property type="protein sequence ID" value="HPLM_0001659001-mRNA-1"/>
    <property type="gene ID" value="HPLM_0001659001"/>
</dbReference>
<sequence length="156" mass="17466">MSFAPMLLSLAVMSMLIDLPTMQIIEPRAYLLQQRASCRGGKVYEIDNVRDIAQCKEACLQFDCAAVNLLQLGEFMFKCEILESLHGMVEARGSACFFASDLMEGMGGWGGMRRLGPFGGMRGLGPYGGYRVMRGYWGMRGYRGFEGMRGYFGTFW</sequence>
<accession>A0A0N4WXN6</accession>
<feature type="chain" id="PRO_5043124095" evidence="1">
    <location>
        <begin position="23"/>
        <end position="156"/>
    </location>
</feature>
<evidence type="ECO:0000313" key="2">
    <source>
        <dbReference type="EMBL" id="VDO60689.1"/>
    </source>
</evidence>
<dbReference type="EMBL" id="UZAF01019489">
    <property type="protein sequence ID" value="VDO60689.1"/>
    <property type="molecule type" value="Genomic_DNA"/>
</dbReference>
<proteinExistence type="predicted"/>
<dbReference type="Proteomes" id="UP000268014">
    <property type="component" value="Unassembled WGS sequence"/>
</dbReference>
<organism evidence="4">
    <name type="scientific">Haemonchus placei</name>
    <name type="common">Barber's pole worm</name>
    <dbReference type="NCBI Taxonomy" id="6290"/>
    <lineage>
        <taxon>Eukaryota</taxon>
        <taxon>Metazoa</taxon>
        <taxon>Ecdysozoa</taxon>
        <taxon>Nematoda</taxon>
        <taxon>Chromadorea</taxon>
        <taxon>Rhabditida</taxon>
        <taxon>Rhabditina</taxon>
        <taxon>Rhabditomorpha</taxon>
        <taxon>Strongyloidea</taxon>
        <taxon>Trichostrongylidae</taxon>
        <taxon>Haemonchus</taxon>
    </lineage>
</organism>
<reference evidence="2 3" key="2">
    <citation type="submission" date="2018-11" db="EMBL/GenBank/DDBJ databases">
        <authorList>
            <consortium name="Pathogen Informatics"/>
        </authorList>
    </citation>
    <scope>NUCLEOTIDE SEQUENCE [LARGE SCALE GENOMIC DNA]</scope>
    <source>
        <strain evidence="2 3">MHpl1</strain>
    </source>
</reference>
<protein>
    <submittedName>
        <fullName evidence="4">Apple domain-containing protein</fullName>
    </submittedName>
</protein>
<feature type="signal peptide" evidence="1">
    <location>
        <begin position="1"/>
        <end position="22"/>
    </location>
</feature>
<name>A0A0N4WXN6_HAEPC</name>
<evidence type="ECO:0000256" key="1">
    <source>
        <dbReference type="SAM" id="SignalP"/>
    </source>
</evidence>
<gene>
    <name evidence="2" type="ORF">HPLM_LOCUS16582</name>
</gene>
<keyword evidence="1" id="KW-0732">Signal</keyword>
<evidence type="ECO:0000313" key="3">
    <source>
        <dbReference type="Proteomes" id="UP000268014"/>
    </source>
</evidence>
<dbReference type="AlphaFoldDB" id="A0A0N4WXN6"/>
<keyword evidence="3" id="KW-1185">Reference proteome</keyword>
<dbReference type="OMA" id="QCKEACL"/>
<evidence type="ECO:0000313" key="4">
    <source>
        <dbReference type="WBParaSite" id="HPLM_0001659001-mRNA-1"/>
    </source>
</evidence>